<proteinExistence type="predicted"/>
<accession>A0A485KH81</accession>
<dbReference type="EMBL" id="VJMH01002571">
    <property type="protein sequence ID" value="KAF0708303.1"/>
    <property type="molecule type" value="Genomic_DNA"/>
</dbReference>
<evidence type="ECO:0000313" key="2">
    <source>
        <dbReference type="EMBL" id="VFT83386.1"/>
    </source>
</evidence>
<protein>
    <submittedName>
        <fullName evidence="2">Aste57867_6391 protein</fullName>
    </submittedName>
</protein>
<reference evidence="2 3" key="1">
    <citation type="submission" date="2019-03" db="EMBL/GenBank/DDBJ databases">
        <authorList>
            <person name="Gaulin E."/>
            <person name="Dumas B."/>
        </authorList>
    </citation>
    <scope>NUCLEOTIDE SEQUENCE [LARGE SCALE GENOMIC DNA]</scope>
    <source>
        <strain evidence="2">CBS 568.67</strain>
    </source>
</reference>
<evidence type="ECO:0000313" key="1">
    <source>
        <dbReference type="EMBL" id="KAF0708303.1"/>
    </source>
</evidence>
<dbReference type="AlphaFoldDB" id="A0A485KH81"/>
<keyword evidence="3" id="KW-1185">Reference proteome</keyword>
<dbReference type="Proteomes" id="UP000332933">
    <property type="component" value="Unassembled WGS sequence"/>
</dbReference>
<organism evidence="2 3">
    <name type="scientific">Aphanomyces stellatus</name>
    <dbReference type="NCBI Taxonomy" id="120398"/>
    <lineage>
        <taxon>Eukaryota</taxon>
        <taxon>Sar</taxon>
        <taxon>Stramenopiles</taxon>
        <taxon>Oomycota</taxon>
        <taxon>Saprolegniomycetes</taxon>
        <taxon>Saprolegniales</taxon>
        <taxon>Verrucalvaceae</taxon>
        <taxon>Aphanomyces</taxon>
    </lineage>
</organism>
<sequence length="98" mass="10748">MLEQTFSKFSADARNRAVWGFLAGSPAFHVATLQWPNDESQVGLFLVATGAPLTPSQRHLCVVTALVAHIICPLLAVRLPARPRHVLDRAVLRSADFM</sequence>
<reference evidence="1" key="2">
    <citation type="submission" date="2019-06" db="EMBL/GenBank/DDBJ databases">
        <title>Genomics analysis of Aphanomyces spp. identifies a new class of oomycete effector associated with host adaptation.</title>
        <authorList>
            <person name="Gaulin E."/>
        </authorList>
    </citation>
    <scope>NUCLEOTIDE SEQUENCE</scope>
    <source>
        <strain evidence="1">CBS 578.67</strain>
    </source>
</reference>
<gene>
    <name evidence="2" type="primary">Aste57867_6391</name>
    <name evidence="1" type="ORF">As57867_006376</name>
    <name evidence="2" type="ORF">ASTE57867_6391</name>
</gene>
<name>A0A485KH81_9STRA</name>
<evidence type="ECO:0000313" key="3">
    <source>
        <dbReference type="Proteomes" id="UP000332933"/>
    </source>
</evidence>
<dbReference type="EMBL" id="CAADRA010002573">
    <property type="protein sequence ID" value="VFT83386.1"/>
    <property type="molecule type" value="Genomic_DNA"/>
</dbReference>